<dbReference type="InterPro" id="IPR012675">
    <property type="entry name" value="Beta-grasp_dom_sf"/>
</dbReference>
<reference evidence="4 5" key="1">
    <citation type="journal article" date="2023" name="Microbiol. Resour. Announc.">
        <title>Complete Genome Sequence of Imperialibacter roseus strain P4T.</title>
        <authorList>
            <person name="Tizabi D.R."/>
            <person name="Bachvaroff T."/>
            <person name="Hill R.T."/>
        </authorList>
    </citation>
    <scope>NUCLEOTIDE SEQUENCE [LARGE SCALE GENOMIC DNA]</scope>
    <source>
        <strain evidence="4 5">P4T</strain>
    </source>
</reference>
<evidence type="ECO:0000313" key="5">
    <source>
        <dbReference type="Proteomes" id="UP001302349"/>
    </source>
</evidence>
<dbReference type="Proteomes" id="UP001302349">
    <property type="component" value="Chromosome"/>
</dbReference>
<dbReference type="InterPro" id="IPR016155">
    <property type="entry name" value="Mopterin_synth/thiamin_S_b"/>
</dbReference>
<dbReference type="InterPro" id="IPR003749">
    <property type="entry name" value="ThiS/MoaD-like"/>
</dbReference>
<keyword evidence="1" id="KW-0547">Nucleotide-binding</keyword>
<dbReference type="Pfam" id="PF02597">
    <property type="entry name" value="ThiS"/>
    <property type="match status" value="1"/>
</dbReference>
<evidence type="ECO:0000256" key="3">
    <source>
        <dbReference type="ARBA" id="ARBA00024247"/>
    </source>
</evidence>
<accession>A0ABZ0IJN3</accession>
<name>A0ABZ0IJN3_9BACT</name>
<keyword evidence="5" id="KW-1185">Reference proteome</keyword>
<evidence type="ECO:0000256" key="1">
    <source>
        <dbReference type="ARBA" id="ARBA00022741"/>
    </source>
</evidence>
<dbReference type="RefSeq" id="WP_151999193.1">
    <property type="nucleotide sequence ID" value="NZ_CP136051.1"/>
</dbReference>
<evidence type="ECO:0000313" key="4">
    <source>
        <dbReference type="EMBL" id="WOK04535.1"/>
    </source>
</evidence>
<protein>
    <recommendedName>
        <fullName evidence="3">Molybdopterin synthase sulfur carrier subunit</fullName>
    </recommendedName>
</protein>
<gene>
    <name evidence="4" type="ORF">RT717_15750</name>
</gene>
<comment type="similarity">
    <text evidence="2">Belongs to the MoaD family.</text>
</comment>
<sequence length="80" mass="8493">MELTIQAFGIAKDILGDRKTMLSMNDGATVADLLALLNKEYPAFQKLTSLAVALNEEYAEKEAVLSPADTIVLVPPVSGG</sequence>
<proteinExistence type="inferred from homology"/>
<dbReference type="Gene3D" id="3.10.20.30">
    <property type="match status" value="1"/>
</dbReference>
<dbReference type="SUPFAM" id="SSF54285">
    <property type="entry name" value="MoaD/ThiS"/>
    <property type="match status" value="1"/>
</dbReference>
<organism evidence="4 5">
    <name type="scientific">Imperialibacter roseus</name>
    <dbReference type="NCBI Taxonomy" id="1324217"/>
    <lineage>
        <taxon>Bacteria</taxon>
        <taxon>Pseudomonadati</taxon>
        <taxon>Bacteroidota</taxon>
        <taxon>Cytophagia</taxon>
        <taxon>Cytophagales</taxon>
        <taxon>Flammeovirgaceae</taxon>
        <taxon>Imperialibacter</taxon>
    </lineage>
</organism>
<dbReference type="EMBL" id="CP136051">
    <property type="protein sequence ID" value="WOK04535.1"/>
    <property type="molecule type" value="Genomic_DNA"/>
</dbReference>
<dbReference type="PANTHER" id="PTHR33359:SF1">
    <property type="entry name" value="MOLYBDOPTERIN SYNTHASE SULFUR CARRIER SUBUNIT"/>
    <property type="match status" value="1"/>
</dbReference>
<evidence type="ECO:0000256" key="2">
    <source>
        <dbReference type="ARBA" id="ARBA00024200"/>
    </source>
</evidence>
<dbReference type="PANTHER" id="PTHR33359">
    <property type="entry name" value="MOLYBDOPTERIN SYNTHASE SULFUR CARRIER SUBUNIT"/>
    <property type="match status" value="1"/>
</dbReference>
<dbReference type="InterPro" id="IPR044672">
    <property type="entry name" value="MOCS2A"/>
</dbReference>
<dbReference type="CDD" id="cd00754">
    <property type="entry name" value="Ubl_MoaD"/>
    <property type="match status" value="1"/>
</dbReference>